<dbReference type="RefSeq" id="WP_110461064.1">
    <property type="nucleotide sequence ID" value="NZ_QKMR01000004.1"/>
</dbReference>
<dbReference type="CDD" id="cd13582">
    <property type="entry name" value="PBP2_AlgQ_like_3"/>
    <property type="match status" value="1"/>
</dbReference>
<gene>
    <name evidence="2" type="ORF">LY28_01005</name>
</gene>
<dbReference type="PROSITE" id="PS51257">
    <property type="entry name" value="PROKAR_LIPOPROTEIN"/>
    <property type="match status" value="1"/>
</dbReference>
<dbReference type="InterPro" id="IPR006059">
    <property type="entry name" value="SBP"/>
</dbReference>
<organism evidence="2 3">
    <name type="scientific">Ruminiclostridium sufflavum DSM 19573</name>
    <dbReference type="NCBI Taxonomy" id="1121337"/>
    <lineage>
        <taxon>Bacteria</taxon>
        <taxon>Bacillati</taxon>
        <taxon>Bacillota</taxon>
        <taxon>Clostridia</taxon>
        <taxon>Eubacteriales</taxon>
        <taxon>Oscillospiraceae</taxon>
        <taxon>Ruminiclostridium</taxon>
    </lineage>
</organism>
<keyword evidence="3" id="KW-1185">Reference proteome</keyword>
<dbReference type="SUPFAM" id="SSF53850">
    <property type="entry name" value="Periplasmic binding protein-like II"/>
    <property type="match status" value="1"/>
</dbReference>
<feature type="signal peptide" evidence="1">
    <location>
        <begin position="1"/>
        <end position="22"/>
    </location>
</feature>
<protein>
    <submittedName>
        <fullName evidence="2">Carbohydrate ABC transporter substrate-binding protein (CUT1 family)</fullName>
    </submittedName>
</protein>
<dbReference type="OrthoDB" id="54751at2"/>
<comment type="caution">
    <text evidence="2">The sequence shown here is derived from an EMBL/GenBank/DDBJ whole genome shotgun (WGS) entry which is preliminary data.</text>
</comment>
<accession>A0A318XMU4</accession>
<dbReference type="PANTHER" id="PTHR43649">
    <property type="entry name" value="ARABINOSE-BINDING PROTEIN-RELATED"/>
    <property type="match status" value="1"/>
</dbReference>
<dbReference type="EMBL" id="QKMR01000004">
    <property type="protein sequence ID" value="PYG89182.1"/>
    <property type="molecule type" value="Genomic_DNA"/>
</dbReference>
<name>A0A318XMU4_9FIRM</name>
<dbReference type="Gene3D" id="3.40.190.10">
    <property type="entry name" value="Periplasmic binding protein-like II"/>
    <property type="match status" value="2"/>
</dbReference>
<dbReference type="AlphaFoldDB" id="A0A318XMU4"/>
<dbReference type="PANTHER" id="PTHR43649:SF12">
    <property type="entry name" value="DIACETYLCHITOBIOSE BINDING PROTEIN DASA"/>
    <property type="match status" value="1"/>
</dbReference>
<dbReference type="Pfam" id="PF01547">
    <property type="entry name" value="SBP_bac_1"/>
    <property type="match status" value="1"/>
</dbReference>
<dbReference type="InterPro" id="IPR050490">
    <property type="entry name" value="Bact_solute-bd_prot1"/>
</dbReference>
<evidence type="ECO:0000313" key="2">
    <source>
        <dbReference type="EMBL" id="PYG89182.1"/>
    </source>
</evidence>
<sequence>MLGKKRLVSLCLALAMMGSVMAGCGGASESKDSGTAPTTTADSKDAALDPIEISFFISDPGQAPTADNKIYKLIKEKLGVTCKFEFLVGDKDQKIGVMVAGGDYPDVVFVDTFTNPKFTGAGALIPLEDLIAKNAPNLQKHYEPYKNKVKDSNDGHFYVMPDYGVYYNDYQTNIWQGAAFWIQKAVLADAGYPQVKTLDQYFDLIEKYQAKYPEIDGQKTIGFEVLSDGWRDFCLKNPPEHLIGHPNDGQVVVDPDTNVAEFFWDKDYAKTYYKKLNDMYNKGLIDPETFTMNYDQYMAKLSSGRVLGTFDQFWNFSNADLTLKQQNKIERTWAPCAITLDESIQPYYQDRNVLNVNTGFAITTSCENPERVIKFFDTLVTEEWQRILGWGIEGEDYSVDSNGEFVRTPEQRKNYDDQSWRLQNMAYTLWYYAPKMEGSFADGNACTPGFQPKEFYASLSDYDKNFLKQYGYETWTQFLNEAPENRISYPAWGIDLVDGSAASMANTKIGEVGTKFLPKAILSKPADFDKVWDEYVTELHKCDIQAYLDRMNDQLKWRAENWK</sequence>
<dbReference type="Proteomes" id="UP000248132">
    <property type="component" value="Unassembled WGS sequence"/>
</dbReference>
<feature type="chain" id="PRO_5038665012" evidence="1">
    <location>
        <begin position="23"/>
        <end position="563"/>
    </location>
</feature>
<reference evidence="2 3" key="1">
    <citation type="submission" date="2018-06" db="EMBL/GenBank/DDBJ databases">
        <title>Genomic Encyclopedia of Type Strains, Phase I: the one thousand microbial genomes (KMG-I) project.</title>
        <authorList>
            <person name="Kyrpides N."/>
        </authorList>
    </citation>
    <scope>NUCLEOTIDE SEQUENCE [LARGE SCALE GENOMIC DNA]</scope>
    <source>
        <strain evidence="2 3">DSM 19573</strain>
    </source>
</reference>
<proteinExistence type="predicted"/>
<evidence type="ECO:0000313" key="3">
    <source>
        <dbReference type="Proteomes" id="UP000248132"/>
    </source>
</evidence>
<keyword evidence="1" id="KW-0732">Signal</keyword>
<evidence type="ECO:0000256" key="1">
    <source>
        <dbReference type="SAM" id="SignalP"/>
    </source>
</evidence>